<name>A0AAD2D6N6_EUPCR</name>
<dbReference type="GO" id="GO:0016460">
    <property type="term" value="C:myosin II complex"/>
    <property type="evidence" value="ECO:0007669"/>
    <property type="project" value="TreeGrafter"/>
</dbReference>
<evidence type="ECO:0000256" key="7">
    <source>
        <dbReference type="ARBA" id="ARBA00023212"/>
    </source>
</evidence>
<evidence type="ECO:0000256" key="8">
    <source>
        <dbReference type="ARBA" id="ARBA00025692"/>
    </source>
</evidence>
<keyword evidence="7" id="KW-0206">Cytoskeleton</keyword>
<evidence type="ECO:0000313" key="10">
    <source>
        <dbReference type="Proteomes" id="UP001295684"/>
    </source>
</evidence>
<sequence>MKNMSCWDKEYKDDLKEEDIYQFKELFTHFYPDAYGRVSVKHLKSLLNCIDLNPTDTDVKKLLIPKADPENTGKFSLDDFMNLINSTEIPKDTPASFCEALEEIDHEGNGKIKIEDAQQLFMVAGETFTQDEFLEMITLGDLENTGFIDIKQLVKAVMGRC</sequence>
<evidence type="ECO:0000256" key="5">
    <source>
        <dbReference type="ARBA" id="ARBA00022737"/>
    </source>
</evidence>
<dbReference type="FunFam" id="1.10.238.10:FF:000178">
    <property type="entry name" value="Calmodulin-2 A"/>
    <property type="match status" value="1"/>
</dbReference>
<dbReference type="Proteomes" id="UP001295684">
    <property type="component" value="Unassembled WGS sequence"/>
</dbReference>
<dbReference type="InterPro" id="IPR050230">
    <property type="entry name" value="CALM/Myosin/TropC-like"/>
</dbReference>
<dbReference type="EMBL" id="CAMPGE010024842">
    <property type="protein sequence ID" value="CAI2382657.1"/>
    <property type="molecule type" value="Genomic_DNA"/>
</dbReference>
<evidence type="ECO:0000256" key="6">
    <source>
        <dbReference type="ARBA" id="ARBA00022837"/>
    </source>
</evidence>
<dbReference type="SUPFAM" id="SSF47473">
    <property type="entry name" value="EF-hand"/>
    <property type="match status" value="1"/>
</dbReference>
<evidence type="ECO:0000256" key="1">
    <source>
        <dbReference type="ARBA" id="ARBA00004245"/>
    </source>
</evidence>
<proteinExistence type="inferred from homology"/>
<keyword evidence="3" id="KW-0963">Cytoplasm</keyword>
<evidence type="ECO:0000313" key="9">
    <source>
        <dbReference type="EMBL" id="CAI2382657.1"/>
    </source>
</evidence>
<keyword evidence="5" id="KW-0677">Repeat</keyword>
<gene>
    <name evidence="9" type="ORF">ECRASSUSDP1_LOCUS24136</name>
</gene>
<keyword evidence="6" id="KW-0106">Calcium</keyword>
<comment type="similarity">
    <text evidence="2">Belongs to the centrin family.</text>
</comment>
<comment type="function">
    <text evidence="8">Plays a fundamental role in microtubule organizing center structure and function. Component of the infraciliary lattice (ICL) and the ciliary basal bodies.</text>
</comment>
<accession>A0AAD2D6N6</accession>
<dbReference type="AlphaFoldDB" id="A0AAD2D6N6"/>
<evidence type="ECO:0000256" key="4">
    <source>
        <dbReference type="ARBA" id="ARBA00022723"/>
    </source>
</evidence>
<dbReference type="PANTHER" id="PTHR23048:SF0">
    <property type="entry name" value="CALMODULIN LIKE 3"/>
    <property type="match status" value="1"/>
</dbReference>
<dbReference type="PANTHER" id="PTHR23048">
    <property type="entry name" value="MYOSIN LIGHT CHAIN 1, 3"/>
    <property type="match status" value="1"/>
</dbReference>
<protein>
    <submittedName>
        <fullName evidence="9">Uncharacterized protein</fullName>
    </submittedName>
</protein>
<dbReference type="InterPro" id="IPR011992">
    <property type="entry name" value="EF-hand-dom_pair"/>
</dbReference>
<dbReference type="GO" id="GO:0046872">
    <property type="term" value="F:metal ion binding"/>
    <property type="evidence" value="ECO:0007669"/>
    <property type="project" value="UniProtKB-KW"/>
</dbReference>
<organism evidence="9 10">
    <name type="scientific">Euplotes crassus</name>
    <dbReference type="NCBI Taxonomy" id="5936"/>
    <lineage>
        <taxon>Eukaryota</taxon>
        <taxon>Sar</taxon>
        <taxon>Alveolata</taxon>
        <taxon>Ciliophora</taxon>
        <taxon>Intramacronucleata</taxon>
        <taxon>Spirotrichea</taxon>
        <taxon>Hypotrichia</taxon>
        <taxon>Euplotida</taxon>
        <taxon>Euplotidae</taxon>
        <taxon>Moneuplotes</taxon>
    </lineage>
</organism>
<evidence type="ECO:0000256" key="2">
    <source>
        <dbReference type="ARBA" id="ARBA00005253"/>
    </source>
</evidence>
<comment type="caution">
    <text evidence="9">The sequence shown here is derived from an EMBL/GenBank/DDBJ whole genome shotgun (WGS) entry which is preliminary data.</text>
</comment>
<keyword evidence="4" id="KW-0479">Metal-binding</keyword>
<keyword evidence="10" id="KW-1185">Reference proteome</keyword>
<dbReference type="Gene3D" id="1.10.238.10">
    <property type="entry name" value="EF-hand"/>
    <property type="match status" value="1"/>
</dbReference>
<reference evidence="9" key="1">
    <citation type="submission" date="2023-07" db="EMBL/GenBank/DDBJ databases">
        <authorList>
            <consortium name="AG Swart"/>
            <person name="Singh M."/>
            <person name="Singh A."/>
            <person name="Seah K."/>
            <person name="Emmerich C."/>
        </authorList>
    </citation>
    <scope>NUCLEOTIDE SEQUENCE</scope>
    <source>
        <strain evidence="9">DP1</strain>
    </source>
</reference>
<evidence type="ECO:0000256" key="3">
    <source>
        <dbReference type="ARBA" id="ARBA00022490"/>
    </source>
</evidence>
<comment type="subcellular location">
    <subcellularLocation>
        <location evidence="1">Cytoplasm</location>
        <location evidence="1">Cytoskeleton</location>
    </subcellularLocation>
</comment>